<evidence type="ECO:0000313" key="8">
    <source>
        <dbReference type="Proteomes" id="UP000233742"/>
    </source>
</evidence>
<dbReference type="EMBL" id="CP025408">
    <property type="protein sequence ID" value="AUH32241.1"/>
    <property type="molecule type" value="Genomic_DNA"/>
</dbReference>
<dbReference type="InterPro" id="IPR004682">
    <property type="entry name" value="TRAP_DctP"/>
</dbReference>
<keyword evidence="4 6" id="KW-0732">Signal</keyword>
<evidence type="ECO:0000256" key="2">
    <source>
        <dbReference type="ARBA" id="ARBA00009023"/>
    </source>
</evidence>
<accession>A0A2K9EZC3</accession>
<evidence type="ECO:0000256" key="1">
    <source>
        <dbReference type="ARBA" id="ARBA00004418"/>
    </source>
</evidence>
<keyword evidence="3" id="KW-0813">Transport</keyword>
<dbReference type="InterPro" id="IPR018389">
    <property type="entry name" value="DctP_fam"/>
</dbReference>
<dbReference type="NCBIfam" id="TIGR00787">
    <property type="entry name" value="dctP"/>
    <property type="match status" value="1"/>
</dbReference>
<protein>
    <submittedName>
        <fullName evidence="7">C4-dicarboxylate ABC transporter</fullName>
    </submittedName>
</protein>
<name>A0A2K9EZC3_9RHOB</name>
<dbReference type="Proteomes" id="UP000233742">
    <property type="component" value="Chromosome"/>
</dbReference>
<dbReference type="OrthoDB" id="8673861at2"/>
<dbReference type="NCBIfam" id="NF037995">
    <property type="entry name" value="TRAP_S1"/>
    <property type="match status" value="1"/>
</dbReference>
<feature type="signal peptide" evidence="6">
    <location>
        <begin position="1"/>
        <end position="21"/>
    </location>
</feature>
<evidence type="ECO:0000256" key="4">
    <source>
        <dbReference type="ARBA" id="ARBA00022729"/>
    </source>
</evidence>
<dbReference type="PANTHER" id="PTHR33376">
    <property type="match status" value="1"/>
</dbReference>
<dbReference type="InterPro" id="IPR038404">
    <property type="entry name" value="TRAP_DctP_sf"/>
</dbReference>
<keyword evidence="5" id="KW-0574">Periplasm</keyword>
<dbReference type="Pfam" id="PF03480">
    <property type="entry name" value="DctP"/>
    <property type="match status" value="1"/>
</dbReference>
<dbReference type="GO" id="GO:0055085">
    <property type="term" value="P:transmembrane transport"/>
    <property type="evidence" value="ECO:0007669"/>
    <property type="project" value="InterPro"/>
</dbReference>
<dbReference type="RefSeq" id="WP_101458919.1">
    <property type="nucleotide sequence ID" value="NZ_CP025408.1"/>
</dbReference>
<evidence type="ECO:0000256" key="3">
    <source>
        <dbReference type="ARBA" id="ARBA00022448"/>
    </source>
</evidence>
<feature type="chain" id="PRO_5014649057" evidence="6">
    <location>
        <begin position="22"/>
        <end position="321"/>
    </location>
</feature>
<dbReference type="KEGG" id="paro:CUV01_01465"/>
<comment type="subcellular location">
    <subcellularLocation>
        <location evidence="1">Periplasm</location>
    </subcellularLocation>
</comment>
<evidence type="ECO:0000256" key="6">
    <source>
        <dbReference type="SAM" id="SignalP"/>
    </source>
</evidence>
<dbReference type="PIRSF" id="PIRSF006470">
    <property type="entry name" value="DctB"/>
    <property type="match status" value="1"/>
</dbReference>
<evidence type="ECO:0000256" key="5">
    <source>
        <dbReference type="ARBA" id="ARBA00022764"/>
    </source>
</evidence>
<comment type="similarity">
    <text evidence="2">Belongs to the bacterial solute-binding protein 7 family.</text>
</comment>
<reference evidence="7 8" key="1">
    <citation type="submission" date="2017-12" db="EMBL/GenBank/DDBJ databases">
        <authorList>
            <person name="Hurst M.R.H."/>
        </authorList>
    </citation>
    <scope>NUCLEOTIDE SEQUENCE [LARGE SCALE GENOMIC DNA]</scope>
    <source>
        <strain evidence="7 8">BM15</strain>
    </source>
</reference>
<proteinExistence type="inferred from homology"/>
<dbReference type="AlphaFoldDB" id="A0A2K9EZC3"/>
<sequence>MKTLFAGALTAFALLAGGVSAEVLKMAHNAAPGNPKDLASQRFAELVEEKTEGRITVDVGGSAQYGDDVEALTQMRLGTLALAANSQGSTSGVVEEFAVIGLPFLFSDLSQAWEVLDGEVGQKLDEAAQAQGLKVLAFWDNGIRQISNNTRPITTTADLEGLKIRTPPDPMTLEIFETLGANPTPMAFSELYVALQQGVVDGQENPLMNIESSKLYEVQKYISLTGHKYESTPVLVSRMIWDGLEAADQQALLDAAAEAGEYNRELSQKSDAELRPKLEEAGVTFNEVDTAPFIEATAGITAEWREKYPDLVDTLMSATGR</sequence>
<keyword evidence="8" id="KW-1185">Reference proteome</keyword>
<dbReference type="Gene3D" id="3.40.190.170">
    <property type="entry name" value="Bacterial extracellular solute-binding protein, family 7"/>
    <property type="match status" value="1"/>
</dbReference>
<organism evidence="7 8">
    <name type="scientific">Paracoccus tegillarcae</name>
    <dbReference type="NCBI Taxonomy" id="1529068"/>
    <lineage>
        <taxon>Bacteria</taxon>
        <taxon>Pseudomonadati</taxon>
        <taxon>Pseudomonadota</taxon>
        <taxon>Alphaproteobacteria</taxon>
        <taxon>Rhodobacterales</taxon>
        <taxon>Paracoccaceae</taxon>
        <taxon>Paracoccus</taxon>
    </lineage>
</organism>
<evidence type="ECO:0000313" key="7">
    <source>
        <dbReference type="EMBL" id="AUH32241.1"/>
    </source>
</evidence>
<gene>
    <name evidence="7" type="ORF">CUV01_01465</name>
</gene>
<dbReference type="CDD" id="cd13603">
    <property type="entry name" value="PBP2_TRAP_Siap_TeaA_like"/>
    <property type="match status" value="1"/>
</dbReference>
<dbReference type="PANTHER" id="PTHR33376:SF4">
    <property type="entry name" value="SIALIC ACID-BINDING PERIPLASMIC PROTEIN SIAP"/>
    <property type="match status" value="1"/>
</dbReference>
<dbReference type="GO" id="GO:0030288">
    <property type="term" value="C:outer membrane-bounded periplasmic space"/>
    <property type="evidence" value="ECO:0007669"/>
    <property type="project" value="InterPro"/>
</dbReference>